<keyword evidence="1" id="KW-0812">Transmembrane</keyword>
<keyword evidence="1" id="KW-0472">Membrane</keyword>
<dbReference type="GO" id="GO:0016787">
    <property type="term" value="F:hydrolase activity"/>
    <property type="evidence" value="ECO:0007669"/>
    <property type="project" value="UniProtKB-KW"/>
</dbReference>
<keyword evidence="2" id="KW-0378">Hydrolase</keyword>
<dbReference type="PANTHER" id="PTHR35531">
    <property type="entry name" value="INNER MEMBRANE PROTEIN YBCI-RELATED"/>
    <property type="match status" value="1"/>
</dbReference>
<sequence>MNGTAHAAIGAATGFIVANTFHTSPSTTLFLVGLGGISGLIPDLDIDGKLRGKITLSHKVIRIVAQLIGILMVFYSFYEGTTREKWIGLGIGIGLMIAASLIKQKHMLTITGIGVIAGGFSLTEIWLILLGIYILIASLVSHRSYTHSILGVVFFGIIASKLERSLGIDGVFYTCLAGYISHLIADFKILPFNKRGIKLFLPVSSKEI</sequence>
<feature type="transmembrane region" description="Helical" evidence="1">
    <location>
        <begin position="142"/>
        <end position="159"/>
    </location>
</feature>
<reference evidence="2 3" key="2">
    <citation type="submission" date="2020-04" db="EMBL/GenBank/DDBJ databases">
        <authorList>
            <person name="Fomenkov A."/>
            <person name="Anton B.P."/>
            <person name="Roberts R.J."/>
        </authorList>
    </citation>
    <scope>NUCLEOTIDE SEQUENCE [LARGE SCALE GENOMIC DNA]</scope>
    <source>
        <strain evidence="2 3">S2</strain>
    </source>
</reference>
<gene>
    <name evidence="2" type="ORF">HFZ78_20760</name>
</gene>
<reference evidence="2 3" key="1">
    <citation type="submission" date="2020-04" db="EMBL/GenBank/DDBJ databases">
        <title>Genome-Wide Identification of 5-Methylcytosine Sites in Bacterial Genomes By High-Throughput Sequencing of MspJI Restriction Fragments.</title>
        <authorList>
            <person name="Wu V."/>
        </authorList>
    </citation>
    <scope>NUCLEOTIDE SEQUENCE [LARGE SCALE GENOMIC DNA]</scope>
    <source>
        <strain evidence="2 3">S2</strain>
    </source>
</reference>
<accession>A0A6H1P5U1</accession>
<evidence type="ECO:0000313" key="3">
    <source>
        <dbReference type="Proteomes" id="UP000501868"/>
    </source>
</evidence>
<feature type="transmembrane region" description="Helical" evidence="1">
    <location>
        <begin position="84"/>
        <end position="102"/>
    </location>
</feature>
<keyword evidence="1" id="KW-1133">Transmembrane helix</keyword>
<feature type="transmembrane region" description="Helical" evidence="1">
    <location>
        <begin position="166"/>
        <end position="185"/>
    </location>
</feature>
<dbReference type="AlphaFoldDB" id="A0A6H1P5U1"/>
<feature type="transmembrane region" description="Helical" evidence="1">
    <location>
        <begin position="114"/>
        <end position="136"/>
    </location>
</feature>
<dbReference type="InterPro" id="IPR007404">
    <property type="entry name" value="YdjM-like"/>
</dbReference>
<name>A0A6H1P5U1_PRIMG</name>
<proteinExistence type="predicted"/>
<evidence type="ECO:0000256" key="1">
    <source>
        <dbReference type="SAM" id="Phobius"/>
    </source>
</evidence>
<protein>
    <submittedName>
        <fullName evidence="2">Metal-dependent hydrolase</fullName>
    </submittedName>
</protein>
<dbReference type="Pfam" id="PF04307">
    <property type="entry name" value="YdjM"/>
    <property type="match status" value="1"/>
</dbReference>
<dbReference type="EMBL" id="CP051128">
    <property type="protein sequence ID" value="QIZ08835.1"/>
    <property type="molecule type" value="Genomic_DNA"/>
</dbReference>
<dbReference type="Proteomes" id="UP000501868">
    <property type="component" value="Chromosome"/>
</dbReference>
<evidence type="ECO:0000313" key="2">
    <source>
        <dbReference type="EMBL" id="QIZ08835.1"/>
    </source>
</evidence>
<feature type="transmembrane region" description="Helical" evidence="1">
    <location>
        <begin position="60"/>
        <end position="78"/>
    </location>
</feature>
<dbReference type="PANTHER" id="PTHR35531:SF1">
    <property type="entry name" value="INNER MEMBRANE PROTEIN YBCI-RELATED"/>
    <property type="match status" value="1"/>
</dbReference>
<organism evidence="2 3">
    <name type="scientific">Priestia megaterium</name>
    <name type="common">Bacillus megaterium</name>
    <dbReference type="NCBI Taxonomy" id="1404"/>
    <lineage>
        <taxon>Bacteria</taxon>
        <taxon>Bacillati</taxon>
        <taxon>Bacillota</taxon>
        <taxon>Bacilli</taxon>
        <taxon>Bacillales</taxon>
        <taxon>Bacillaceae</taxon>
        <taxon>Priestia</taxon>
    </lineage>
</organism>